<keyword evidence="3" id="KW-0067">ATP-binding</keyword>
<dbReference type="PANTHER" id="PTHR35526:SF3">
    <property type="entry name" value="ANTI-SIGMA-F FACTOR RSBW"/>
    <property type="match status" value="1"/>
</dbReference>
<dbReference type="InterPro" id="IPR003594">
    <property type="entry name" value="HATPase_dom"/>
</dbReference>
<dbReference type="Gene3D" id="3.30.565.10">
    <property type="entry name" value="Histidine kinase-like ATPase, C-terminal domain"/>
    <property type="match status" value="1"/>
</dbReference>
<name>A0ABW8H621_9ACTN</name>
<dbReference type="Proteomes" id="UP001617907">
    <property type="component" value="Unassembled WGS sequence"/>
</dbReference>
<dbReference type="SUPFAM" id="SSF55874">
    <property type="entry name" value="ATPase domain of HSP90 chaperone/DNA topoisomerase II/histidine kinase"/>
    <property type="match status" value="1"/>
</dbReference>
<accession>A0ABW8H621</accession>
<keyword evidence="1" id="KW-0418">Kinase</keyword>
<dbReference type="InterPro" id="IPR050267">
    <property type="entry name" value="Anti-sigma-factor_SerPK"/>
</dbReference>
<dbReference type="EMBL" id="JBIVPC010000002">
    <property type="protein sequence ID" value="MFJ6035415.1"/>
    <property type="molecule type" value="Genomic_DNA"/>
</dbReference>
<proteinExistence type="predicted"/>
<evidence type="ECO:0000313" key="3">
    <source>
        <dbReference type="EMBL" id="MFJ6035415.1"/>
    </source>
</evidence>
<keyword evidence="4" id="KW-1185">Reference proteome</keyword>
<evidence type="ECO:0000313" key="4">
    <source>
        <dbReference type="Proteomes" id="UP001617907"/>
    </source>
</evidence>
<reference evidence="3 4" key="1">
    <citation type="submission" date="2024-10" db="EMBL/GenBank/DDBJ databases">
        <title>The Natural Products Discovery Center: Release of the First 8490 Sequenced Strains for Exploring Actinobacteria Biosynthetic Diversity.</title>
        <authorList>
            <person name="Kalkreuter E."/>
            <person name="Kautsar S.A."/>
            <person name="Yang D."/>
            <person name="Bader C.D."/>
            <person name="Teijaro C.N."/>
            <person name="Fluegel L."/>
            <person name="Davis C.M."/>
            <person name="Simpson J.R."/>
            <person name="Lauterbach L."/>
            <person name="Steele A.D."/>
            <person name="Gui C."/>
            <person name="Meng S."/>
            <person name="Li G."/>
            <person name="Viehrig K."/>
            <person name="Ye F."/>
            <person name="Su P."/>
            <person name="Kiefer A.F."/>
            <person name="Nichols A."/>
            <person name="Cepeda A.J."/>
            <person name="Yan W."/>
            <person name="Fan B."/>
            <person name="Jiang Y."/>
            <person name="Adhikari A."/>
            <person name="Zheng C.-J."/>
            <person name="Schuster L."/>
            <person name="Cowan T.M."/>
            <person name="Smanski M.J."/>
            <person name="Chevrette M.G."/>
            <person name="De Carvalho L.P.S."/>
            <person name="Shen B."/>
        </authorList>
    </citation>
    <scope>NUCLEOTIDE SEQUENCE [LARGE SCALE GENOMIC DNA]</scope>
    <source>
        <strain evidence="3 4">NPDC093086</strain>
    </source>
</reference>
<dbReference type="InterPro" id="IPR036890">
    <property type="entry name" value="HATPase_C_sf"/>
</dbReference>
<dbReference type="Pfam" id="PF13581">
    <property type="entry name" value="HATPase_c_2"/>
    <property type="match status" value="1"/>
</dbReference>
<evidence type="ECO:0000256" key="1">
    <source>
        <dbReference type="ARBA" id="ARBA00022527"/>
    </source>
</evidence>
<comment type="caution">
    <text evidence="3">The sequence shown here is derived from an EMBL/GenBank/DDBJ whole genome shotgun (WGS) entry which is preliminary data.</text>
</comment>
<dbReference type="CDD" id="cd16936">
    <property type="entry name" value="HATPase_RsbW-like"/>
    <property type="match status" value="1"/>
</dbReference>
<organism evidence="3 4">
    <name type="scientific">Streptomyces ardesiacus</name>
    <dbReference type="NCBI Taxonomy" id="285564"/>
    <lineage>
        <taxon>Bacteria</taxon>
        <taxon>Bacillati</taxon>
        <taxon>Actinomycetota</taxon>
        <taxon>Actinomycetes</taxon>
        <taxon>Kitasatosporales</taxon>
        <taxon>Streptomycetaceae</taxon>
        <taxon>Streptomyces</taxon>
    </lineage>
</organism>
<feature type="domain" description="Histidine kinase/HSP90-like ATPase" evidence="2">
    <location>
        <begin position="119"/>
        <end position="230"/>
    </location>
</feature>
<sequence>MSAGAGRVRILPRADGQGRTALLLTDGDGPVSRLADRMEVAQLGLGERLLAKARATLEEQRPTLRELRLLTGQLTDALADTLLIAESRGARLRDTEPEPVDAHLAELRAYAMLALPGEDLASARTARHYVRDTCRSWCLPTDMTDDLVSVTGELVANALEHTDSPTIAITCCLTGDTATLGVTDDGRGGGTPVISASTGACEGGRGLLITDALATRWGTRRTGGGLTVWAEFTIGAGADTPACLG</sequence>
<keyword evidence="3" id="KW-0547">Nucleotide-binding</keyword>
<gene>
    <name evidence="3" type="ORF">ACIQFM_04060</name>
</gene>
<evidence type="ECO:0000259" key="2">
    <source>
        <dbReference type="Pfam" id="PF13581"/>
    </source>
</evidence>
<dbReference type="RefSeq" id="WP_164368664.1">
    <property type="nucleotide sequence ID" value="NZ_JBEOTR010000004.1"/>
</dbReference>
<keyword evidence="1" id="KW-0808">Transferase</keyword>
<keyword evidence="1" id="KW-0723">Serine/threonine-protein kinase</keyword>
<dbReference type="GO" id="GO:0005524">
    <property type="term" value="F:ATP binding"/>
    <property type="evidence" value="ECO:0007669"/>
    <property type="project" value="UniProtKB-KW"/>
</dbReference>
<protein>
    <submittedName>
        <fullName evidence="3">ATP-binding protein</fullName>
    </submittedName>
</protein>
<dbReference type="PANTHER" id="PTHR35526">
    <property type="entry name" value="ANTI-SIGMA-F FACTOR RSBW-RELATED"/>
    <property type="match status" value="1"/>
</dbReference>